<dbReference type="InterPro" id="IPR053134">
    <property type="entry name" value="RNA-dir_DNA_polymerase"/>
</dbReference>
<dbReference type="AlphaFoldDB" id="A0AAF0PY30"/>
<dbReference type="PANTHER" id="PTHR24559:SF444">
    <property type="entry name" value="REVERSE TRANSCRIPTASE DOMAIN-CONTAINING PROTEIN"/>
    <property type="match status" value="1"/>
</dbReference>
<protein>
    <recommendedName>
        <fullName evidence="1">Reverse transcriptase domain-containing protein</fullName>
    </recommendedName>
</protein>
<evidence type="ECO:0000313" key="2">
    <source>
        <dbReference type="EMBL" id="WMV10631.1"/>
    </source>
</evidence>
<keyword evidence="3" id="KW-1185">Reference proteome</keyword>
<evidence type="ECO:0000259" key="1">
    <source>
        <dbReference type="Pfam" id="PF00078"/>
    </source>
</evidence>
<organism evidence="2 3">
    <name type="scientific">Solanum verrucosum</name>
    <dbReference type="NCBI Taxonomy" id="315347"/>
    <lineage>
        <taxon>Eukaryota</taxon>
        <taxon>Viridiplantae</taxon>
        <taxon>Streptophyta</taxon>
        <taxon>Embryophyta</taxon>
        <taxon>Tracheophyta</taxon>
        <taxon>Spermatophyta</taxon>
        <taxon>Magnoliopsida</taxon>
        <taxon>eudicotyledons</taxon>
        <taxon>Gunneridae</taxon>
        <taxon>Pentapetalae</taxon>
        <taxon>asterids</taxon>
        <taxon>lamiids</taxon>
        <taxon>Solanales</taxon>
        <taxon>Solanaceae</taxon>
        <taxon>Solanoideae</taxon>
        <taxon>Solaneae</taxon>
        <taxon>Solanum</taxon>
    </lineage>
</organism>
<evidence type="ECO:0000313" key="3">
    <source>
        <dbReference type="Proteomes" id="UP001234989"/>
    </source>
</evidence>
<dbReference type="InterPro" id="IPR000477">
    <property type="entry name" value="RT_dom"/>
</dbReference>
<dbReference type="InterPro" id="IPR043502">
    <property type="entry name" value="DNA/RNA_pol_sf"/>
</dbReference>
<dbReference type="Gene3D" id="3.30.70.270">
    <property type="match status" value="1"/>
</dbReference>
<dbReference type="SUPFAM" id="SSF56672">
    <property type="entry name" value="DNA/RNA polymerases"/>
    <property type="match status" value="1"/>
</dbReference>
<dbReference type="EMBL" id="CP133612">
    <property type="protein sequence ID" value="WMV10631.1"/>
    <property type="molecule type" value="Genomic_DNA"/>
</dbReference>
<proteinExistence type="predicted"/>
<dbReference type="Pfam" id="PF00078">
    <property type="entry name" value="RVT_1"/>
    <property type="match status" value="1"/>
</dbReference>
<dbReference type="InterPro" id="IPR043128">
    <property type="entry name" value="Rev_trsase/Diguanyl_cyclase"/>
</dbReference>
<name>A0AAF0PY30_SOLVR</name>
<dbReference type="PANTHER" id="PTHR24559">
    <property type="entry name" value="TRANSPOSON TY3-I GAG-POL POLYPROTEIN"/>
    <property type="match status" value="1"/>
</dbReference>
<feature type="domain" description="Reverse transcriptase" evidence="1">
    <location>
        <begin position="8"/>
        <end position="111"/>
    </location>
</feature>
<dbReference type="Gene3D" id="3.10.10.10">
    <property type="entry name" value="HIV Type 1 Reverse Transcriptase, subunit A, domain 1"/>
    <property type="match status" value="1"/>
</dbReference>
<dbReference type="CDD" id="cd01647">
    <property type="entry name" value="RT_LTR"/>
    <property type="match status" value="1"/>
</dbReference>
<accession>A0AAF0PY30</accession>
<reference evidence="2" key="1">
    <citation type="submission" date="2023-08" db="EMBL/GenBank/DDBJ databases">
        <title>A de novo genome assembly of Solanum verrucosum Schlechtendal, a Mexican diploid species geographically isolated from the other diploid A-genome species in potato relatives.</title>
        <authorList>
            <person name="Hosaka K."/>
        </authorList>
    </citation>
    <scope>NUCLEOTIDE SEQUENCE</scope>
    <source>
        <tissue evidence="2">Young leaves</tissue>
    </source>
</reference>
<sequence length="126" mass="14726">MPRIDDLFDQLQGAAVFSKIGLRFGYHQLRIRAAEIPKTAFRTRYGHYEFLVMSFGLTNSLAAFMDLMTRVFRPYLDSFVIVFIDEILVYSWSRSEHEQHLRIVLQTLRDQWLMPSSQSASFGLSL</sequence>
<dbReference type="Proteomes" id="UP001234989">
    <property type="component" value="Chromosome 1"/>
</dbReference>
<gene>
    <name evidence="2" type="ORF">MTR67_004016</name>
</gene>